<dbReference type="EMBL" id="CH940649">
    <property type="protein sequence ID" value="EDW64036.1"/>
    <property type="molecule type" value="Genomic_DNA"/>
</dbReference>
<reference evidence="7 8" key="1">
    <citation type="journal article" date="2007" name="Nature">
        <title>Evolution of genes and genomes on the Drosophila phylogeny.</title>
        <authorList>
            <consortium name="Drosophila 12 Genomes Consortium"/>
            <person name="Clark A.G."/>
            <person name="Eisen M.B."/>
            <person name="Smith D.R."/>
            <person name="Bergman C.M."/>
            <person name="Oliver B."/>
            <person name="Markow T.A."/>
            <person name="Kaufman T.C."/>
            <person name="Kellis M."/>
            <person name="Gelbart W."/>
            <person name="Iyer V.N."/>
            <person name="Pollard D.A."/>
            <person name="Sackton T.B."/>
            <person name="Larracuente A.M."/>
            <person name="Singh N.D."/>
            <person name="Abad J.P."/>
            <person name="Abt D.N."/>
            <person name="Adryan B."/>
            <person name="Aguade M."/>
            <person name="Akashi H."/>
            <person name="Anderson W.W."/>
            <person name="Aquadro C.F."/>
            <person name="Ardell D.H."/>
            <person name="Arguello R."/>
            <person name="Artieri C.G."/>
            <person name="Barbash D.A."/>
            <person name="Barker D."/>
            <person name="Barsanti P."/>
            <person name="Batterham P."/>
            <person name="Batzoglou S."/>
            <person name="Begun D."/>
            <person name="Bhutkar A."/>
            <person name="Blanco E."/>
            <person name="Bosak S.A."/>
            <person name="Bradley R.K."/>
            <person name="Brand A.D."/>
            <person name="Brent M.R."/>
            <person name="Brooks A.N."/>
            <person name="Brown R.H."/>
            <person name="Butlin R.K."/>
            <person name="Caggese C."/>
            <person name="Calvi B.R."/>
            <person name="Bernardo de Carvalho A."/>
            <person name="Caspi A."/>
            <person name="Castrezana S."/>
            <person name="Celniker S.E."/>
            <person name="Chang J.L."/>
            <person name="Chapple C."/>
            <person name="Chatterji S."/>
            <person name="Chinwalla A."/>
            <person name="Civetta A."/>
            <person name="Clifton S.W."/>
            <person name="Comeron J.M."/>
            <person name="Costello J.C."/>
            <person name="Coyne J.A."/>
            <person name="Daub J."/>
            <person name="David R.G."/>
            <person name="Delcher A.L."/>
            <person name="Delehaunty K."/>
            <person name="Do C.B."/>
            <person name="Ebling H."/>
            <person name="Edwards K."/>
            <person name="Eickbush T."/>
            <person name="Evans J.D."/>
            <person name="Filipski A."/>
            <person name="Findeiss S."/>
            <person name="Freyhult E."/>
            <person name="Fulton L."/>
            <person name="Fulton R."/>
            <person name="Garcia A.C."/>
            <person name="Gardiner A."/>
            <person name="Garfield D.A."/>
            <person name="Garvin B.E."/>
            <person name="Gibson G."/>
            <person name="Gilbert D."/>
            <person name="Gnerre S."/>
            <person name="Godfrey J."/>
            <person name="Good R."/>
            <person name="Gotea V."/>
            <person name="Gravely B."/>
            <person name="Greenberg A.J."/>
            <person name="Griffiths-Jones S."/>
            <person name="Gross S."/>
            <person name="Guigo R."/>
            <person name="Gustafson E.A."/>
            <person name="Haerty W."/>
            <person name="Hahn M.W."/>
            <person name="Halligan D.L."/>
            <person name="Halpern A.L."/>
            <person name="Halter G.M."/>
            <person name="Han M.V."/>
            <person name="Heger A."/>
            <person name="Hillier L."/>
            <person name="Hinrichs A.S."/>
            <person name="Holmes I."/>
            <person name="Hoskins R.A."/>
            <person name="Hubisz M.J."/>
            <person name="Hultmark D."/>
            <person name="Huntley M.A."/>
            <person name="Jaffe D.B."/>
            <person name="Jagadeeshan S."/>
            <person name="Jeck W.R."/>
            <person name="Johnson J."/>
            <person name="Jones C.D."/>
            <person name="Jordan W.C."/>
            <person name="Karpen G.H."/>
            <person name="Kataoka E."/>
            <person name="Keightley P.D."/>
            <person name="Kheradpour P."/>
            <person name="Kirkness E.F."/>
            <person name="Koerich L.B."/>
            <person name="Kristiansen K."/>
            <person name="Kudrna D."/>
            <person name="Kulathinal R.J."/>
            <person name="Kumar S."/>
            <person name="Kwok R."/>
            <person name="Lander E."/>
            <person name="Langley C.H."/>
            <person name="Lapoint R."/>
            <person name="Lazzaro B.P."/>
            <person name="Lee S.J."/>
            <person name="Levesque L."/>
            <person name="Li R."/>
            <person name="Lin C.F."/>
            <person name="Lin M.F."/>
            <person name="Lindblad-Toh K."/>
            <person name="Llopart A."/>
            <person name="Long M."/>
            <person name="Low L."/>
            <person name="Lozovsky E."/>
            <person name="Lu J."/>
            <person name="Luo M."/>
            <person name="Machado C.A."/>
            <person name="Makalowski W."/>
            <person name="Marzo M."/>
            <person name="Matsuda M."/>
            <person name="Matzkin L."/>
            <person name="McAllister B."/>
            <person name="McBride C.S."/>
            <person name="McKernan B."/>
            <person name="McKernan K."/>
            <person name="Mendez-Lago M."/>
            <person name="Minx P."/>
            <person name="Mollenhauer M.U."/>
            <person name="Montooth K."/>
            <person name="Mount S.M."/>
            <person name="Mu X."/>
            <person name="Myers E."/>
            <person name="Negre B."/>
            <person name="Newfeld S."/>
            <person name="Nielsen R."/>
            <person name="Noor M.A."/>
            <person name="O'Grady P."/>
            <person name="Pachter L."/>
            <person name="Papaceit M."/>
            <person name="Parisi M.J."/>
            <person name="Parisi M."/>
            <person name="Parts L."/>
            <person name="Pedersen J.S."/>
            <person name="Pesole G."/>
            <person name="Phillippy A.M."/>
            <person name="Ponting C.P."/>
            <person name="Pop M."/>
            <person name="Porcelli D."/>
            <person name="Powell J.R."/>
            <person name="Prohaska S."/>
            <person name="Pruitt K."/>
            <person name="Puig M."/>
            <person name="Quesneville H."/>
            <person name="Ram K.R."/>
            <person name="Rand D."/>
            <person name="Rasmussen M.D."/>
            <person name="Reed L.K."/>
            <person name="Reenan R."/>
            <person name="Reily A."/>
            <person name="Remington K.A."/>
            <person name="Rieger T.T."/>
            <person name="Ritchie M.G."/>
            <person name="Robin C."/>
            <person name="Rogers Y.H."/>
            <person name="Rohde C."/>
            <person name="Rozas J."/>
            <person name="Rubenfield M.J."/>
            <person name="Ruiz A."/>
            <person name="Russo S."/>
            <person name="Salzberg S.L."/>
            <person name="Sanchez-Gracia A."/>
            <person name="Saranga D.J."/>
            <person name="Sato H."/>
            <person name="Schaeffer S.W."/>
            <person name="Schatz M.C."/>
            <person name="Schlenke T."/>
            <person name="Schwartz R."/>
            <person name="Segarra C."/>
            <person name="Singh R.S."/>
            <person name="Sirot L."/>
            <person name="Sirota M."/>
            <person name="Sisneros N.B."/>
            <person name="Smith C.D."/>
            <person name="Smith T.F."/>
            <person name="Spieth J."/>
            <person name="Stage D.E."/>
            <person name="Stark A."/>
            <person name="Stephan W."/>
            <person name="Strausberg R.L."/>
            <person name="Strempel S."/>
            <person name="Sturgill D."/>
            <person name="Sutton G."/>
            <person name="Sutton G.G."/>
            <person name="Tao W."/>
            <person name="Teichmann S."/>
            <person name="Tobari Y.N."/>
            <person name="Tomimura Y."/>
            <person name="Tsolas J.M."/>
            <person name="Valente V.L."/>
            <person name="Venter E."/>
            <person name="Venter J.C."/>
            <person name="Vicario S."/>
            <person name="Vieira F.G."/>
            <person name="Vilella A.J."/>
            <person name="Villasante A."/>
            <person name="Walenz B."/>
            <person name="Wang J."/>
            <person name="Wasserman M."/>
            <person name="Watts T."/>
            <person name="Wilson D."/>
            <person name="Wilson R.K."/>
            <person name="Wing R.A."/>
            <person name="Wolfner M.F."/>
            <person name="Wong A."/>
            <person name="Wong G.K."/>
            <person name="Wu C.I."/>
            <person name="Wu G."/>
            <person name="Yamamoto D."/>
            <person name="Yang H.P."/>
            <person name="Yang S.P."/>
            <person name="Yorke J.A."/>
            <person name="Yoshida K."/>
            <person name="Zdobnov E."/>
            <person name="Zhang P."/>
            <person name="Zhang Y."/>
            <person name="Zimin A.V."/>
            <person name="Baldwin J."/>
            <person name="Abdouelleil A."/>
            <person name="Abdulkadir J."/>
            <person name="Abebe A."/>
            <person name="Abera B."/>
            <person name="Abreu J."/>
            <person name="Acer S.C."/>
            <person name="Aftuck L."/>
            <person name="Alexander A."/>
            <person name="An P."/>
            <person name="Anderson E."/>
            <person name="Anderson S."/>
            <person name="Arachi H."/>
            <person name="Azer M."/>
            <person name="Bachantsang P."/>
            <person name="Barry A."/>
            <person name="Bayul T."/>
            <person name="Berlin A."/>
            <person name="Bessette D."/>
            <person name="Bloom T."/>
            <person name="Blye J."/>
            <person name="Boguslavskiy L."/>
            <person name="Bonnet C."/>
            <person name="Boukhgalter B."/>
            <person name="Bourzgui I."/>
            <person name="Brown A."/>
            <person name="Cahill P."/>
            <person name="Channer S."/>
            <person name="Cheshatsang Y."/>
            <person name="Chuda L."/>
            <person name="Citroen M."/>
            <person name="Collymore A."/>
            <person name="Cooke P."/>
            <person name="Costello M."/>
            <person name="D'Aco K."/>
            <person name="Daza R."/>
            <person name="De Haan G."/>
            <person name="DeGray S."/>
            <person name="DeMaso C."/>
            <person name="Dhargay N."/>
            <person name="Dooley K."/>
            <person name="Dooley E."/>
            <person name="Doricent M."/>
            <person name="Dorje P."/>
            <person name="Dorjee K."/>
            <person name="Dupes A."/>
            <person name="Elong R."/>
            <person name="Falk J."/>
            <person name="Farina A."/>
            <person name="Faro S."/>
            <person name="Ferguson D."/>
            <person name="Fisher S."/>
            <person name="Foley C.D."/>
            <person name="Franke A."/>
            <person name="Friedrich D."/>
            <person name="Gadbois L."/>
            <person name="Gearin G."/>
            <person name="Gearin C.R."/>
            <person name="Giannoukos G."/>
            <person name="Goode T."/>
            <person name="Graham J."/>
            <person name="Grandbois E."/>
            <person name="Grewal S."/>
            <person name="Gyaltsen K."/>
            <person name="Hafez N."/>
            <person name="Hagos B."/>
            <person name="Hall J."/>
            <person name="Henson C."/>
            <person name="Hollinger A."/>
            <person name="Honan T."/>
            <person name="Huard M.D."/>
            <person name="Hughes L."/>
            <person name="Hurhula B."/>
            <person name="Husby M.E."/>
            <person name="Kamat A."/>
            <person name="Kanga B."/>
            <person name="Kashin S."/>
            <person name="Khazanovich D."/>
            <person name="Kisner P."/>
            <person name="Lance K."/>
            <person name="Lara M."/>
            <person name="Lee W."/>
            <person name="Lennon N."/>
            <person name="Letendre F."/>
            <person name="LeVine R."/>
            <person name="Lipovsky A."/>
            <person name="Liu X."/>
            <person name="Liu J."/>
            <person name="Liu S."/>
            <person name="Lokyitsang T."/>
            <person name="Lokyitsang Y."/>
            <person name="Lubonja R."/>
            <person name="Lui A."/>
            <person name="MacDonald P."/>
            <person name="Magnisalis V."/>
            <person name="Maru K."/>
            <person name="Matthews C."/>
            <person name="McCusker W."/>
            <person name="McDonough S."/>
            <person name="Mehta T."/>
            <person name="Meldrim J."/>
            <person name="Meneus L."/>
            <person name="Mihai O."/>
            <person name="Mihalev A."/>
            <person name="Mihova T."/>
            <person name="Mittelman R."/>
            <person name="Mlenga V."/>
            <person name="Montmayeur A."/>
            <person name="Mulrain L."/>
            <person name="Navidi A."/>
            <person name="Naylor J."/>
            <person name="Negash T."/>
            <person name="Nguyen T."/>
            <person name="Nguyen N."/>
            <person name="Nicol R."/>
            <person name="Norbu C."/>
            <person name="Norbu N."/>
            <person name="Novod N."/>
            <person name="O'Neill B."/>
            <person name="Osman S."/>
            <person name="Markiewicz E."/>
            <person name="Oyono O.L."/>
            <person name="Patti C."/>
            <person name="Phunkhang P."/>
            <person name="Pierre F."/>
            <person name="Priest M."/>
            <person name="Raghuraman S."/>
            <person name="Rege F."/>
            <person name="Reyes R."/>
            <person name="Rise C."/>
            <person name="Rogov P."/>
            <person name="Ross K."/>
            <person name="Ryan E."/>
            <person name="Settipalli S."/>
            <person name="Shea T."/>
            <person name="Sherpa N."/>
            <person name="Shi L."/>
            <person name="Shih D."/>
            <person name="Sparrow T."/>
            <person name="Spaulding J."/>
            <person name="Stalker J."/>
            <person name="Stange-Thomann N."/>
            <person name="Stavropoulos S."/>
            <person name="Stone C."/>
            <person name="Strader C."/>
            <person name="Tesfaye S."/>
            <person name="Thomson T."/>
            <person name="Thoulutsang Y."/>
            <person name="Thoulutsang D."/>
            <person name="Topham K."/>
            <person name="Topping I."/>
            <person name="Tsamla T."/>
            <person name="Vassiliev H."/>
            <person name="Vo A."/>
            <person name="Wangchuk T."/>
            <person name="Wangdi T."/>
            <person name="Weiand M."/>
            <person name="Wilkinson J."/>
            <person name="Wilson A."/>
            <person name="Yadav S."/>
            <person name="Young G."/>
            <person name="Yu Q."/>
            <person name="Zembek L."/>
            <person name="Zhong D."/>
            <person name="Zimmer A."/>
            <person name="Zwirko Z."/>
            <person name="Jaffe D.B."/>
            <person name="Alvarez P."/>
            <person name="Brockman W."/>
            <person name="Butler J."/>
            <person name="Chin C."/>
            <person name="Gnerre S."/>
            <person name="Grabherr M."/>
            <person name="Kleber M."/>
            <person name="Mauceli E."/>
            <person name="MacCallum I."/>
        </authorList>
    </citation>
    <scope>NUCLEOTIDE SEQUENCE [LARGE SCALE GENOMIC DNA]</scope>
    <source>
        <strain evidence="8">Tucson 15010-1051.87</strain>
    </source>
</reference>
<dbReference type="PhylomeDB" id="B4LU49"/>
<organism evidence="7 8">
    <name type="scientific">Drosophila virilis</name>
    <name type="common">Fruit fly</name>
    <dbReference type="NCBI Taxonomy" id="7244"/>
    <lineage>
        <taxon>Eukaryota</taxon>
        <taxon>Metazoa</taxon>
        <taxon>Ecdysozoa</taxon>
        <taxon>Arthropoda</taxon>
        <taxon>Hexapoda</taxon>
        <taxon>Insecta</taxon>
        <taxon>Pterygota</taxon>
        <taxon>Neoptera</taxon>
        <taxon>Endopterygota</taxon>
        <taxon>Diptera</taxon>
        <taxon>Brachycera</taxon>
        <taxon>Muscomorpha</taxon>
        <taxon>Ephydroidea</taxon>
        <taxon>Drosophilidae</taxon>
        <taxon>Drosophila</taxon>
    </lineage>
</organism>
<dbReference type="GO" id="GO:0033617">
    <property type="term" value="P:mitochondrial respiratory chain complex IV assembly"/>
    <property type="evidence" value="ECO:0007669"/>
    <property type="project" value="TreeGrafter"/>
</dbReference>
<evidence type="ECO:0000256" key="3">
    <source>
        <dbReference type="ARBA" id="ARBA00022946"/>
    </source>
</evidence>
<evidence type="ECO:0000256" key="4">
    <source>
        <dbReference type="ARBA" id="ARBA00023128"/>
    </source>
</evidence>
<evidence type="ECO:0000313" key="7">
    <source>
        <dbReference type="EMBL" id="EDW64036.1"/>
    </source>
</evidence>
<gene>
    <name evidence="7" type="primary">Dvir\GJ24677</name>
    <name evidence="7" type="ORF">Dvir_GJ24677</name>
</gene>
<dbReference type="eggNOG" id="ENOG502S7B1">
    <property type="taxonomic scope" value="Eukaryota"/>
</dbReference>
<accession>B4LU49</accession>
<evidence type="ECO:0008006" key="9">
    <source>
        <dbReference type="Google" id="ProtNLM"/>
    </source>
</evidence>
<dbReference type="PANTHER" id="PTHR28163:SF1">
    <property type="entry name" value="PROTEIN PET117 HOMOLOG, MITOCHONDRIAL"/>
    <property type="match status" value="1"/>
</dbReference>
<feature type="compositionally biased region" description="Polar residues" evidence="5">
    <location>
        <begin position="54"/>
        <end position="66"/>
    </location>
</feature>
<keyword evidence="8" id="KW-1185">Reference proteome</keyword>
<dbReference type="GO" id="GO:0005739">
    <property type="term" value="C:mitochondrion"/>
    <property type="evidence" value="ECO:0007669"/>
    <property type="project" value="UniProtKB-SubCell"/>
</dbReference>
<dbReference type="OrthoDB" id="76305at2759"/>
<name>B4LU49_DROVI</name>
<dbReference type="InParanoid" id="B4LU49"/>
<dbReference type="Proteomes" id="UP000008792">
    <property type="component" value="Unassembled WGS sequence"/>
</dbReference>
<dbReference type="OMA" id="WDRERLH"/>
<comment type="subcellular location">
    <subcellularLocation>
        <location evidence="1">Mitochondrion</location>
    </subcellularLocation>
</comment>
<dbReference type="FunCoup" id="B4LU49">
    <property type="interactions" value="384"/>
</dbReference>
<evidence type="ECO:0000313" key="8">
    <source>
        <dbReference type="Proteomes" id="UP000008792"/>
    </source>
</evidence>
<keyword evidence="6" id="KW-0732">Signal</keyword>
<evidence type="ECO:0000256" key="6">
    <source>
        <dbReference type="SAM" id="SignalP"/>
    </source>
</evidence>
<dbReference type="PANTHER" id="PTHR28163">
    <property type="entry name" value="PROTEIN PET117 HOMOLOG, MITOCHONDRIAL"/>
    <property type="match status" value="1"/>
</dbReference>
<proteinExistence type="inferred from homology"/>
<keyword evidence="4" id="KW-0496">Mitochondrion</keyword>
<keyword evidence="3" id="KW-0809">Transit peptide</keyword>
<protein>
    <recommendedName>
        <fullName evidence="9">Protein PET117 homolog, mitochondrial</fullName>
    </recommendedName>
</protein>
<dbReference type="AlphaFoldDB" id="B4LU49"/>
<evidence type="ECO:0000256" key="1">
    <source>
        <dbReference type="ARBA" id="ARBA00004173"/>
    </source>
</evidence>
<evidence type="ECO:0000256" key="2">
    <source>
        <dbReference type="ARBA" id="ARBA00008197"/>
    </source>
</evidence>
<feature type="signal peptide" evidence="6">
    <location>
        <begin position="1"/>
        <end position="25"/>
    </location>
</feature>
<evidence type="ECO:0000256" key="5">
    <source>
        <dbReference type="SAM" id="MobiDB-lite"/>
    </source>
</evidence>
<feature type="chain" id="PRO_5002816704" description="Protein PET117 homolog, mitochondrial" evidence="6">
    <location>
        <begin position="26"/>
        <end position="115"/>
    </location>
</feature>
<dbReference type="Pfam" id="PF15786">
    <property type="entry name" value="PET117"/>
    <property type="match status" value="1"/>
</dbReference>
<comment type="similarity">
    <text evidence="2">Belongs to the PET117 family.</text>
</comment>
<dbReference type="KEGG" id="dvi:6628637"/>
<dbReference type="HOGENOM" id="CLU_161486_1_0_1"/>
<feature type="region of interest" description="Disordered" evidence="5">
    <location>
        <begin position="44"/>
        <end position="94"/>
    </location>
</feature>
<sequence>MSLAAKVTLSLAVCVSSAIIGYVHYKQSDDRYKLHQGVLRDVEQQQRRKHENRYNLQQQIDMTKQLKSARDKETEANEDEPDDESNESQKATAAAAAAAAAMDAVLPAAVLQTPL</sequence>
<dbReference type="STRING" id="7244.B4LU49"/>
<feature type="compositionally biased region" description="Acidic residues" evidence="5">
    <location>
        <begin position="76"/>
        <end position="86"/>
    </location>
</feature>
<dbReference type="InterPro" id="IPR031568">
    <property type="entry name" value="Pet117"/>
</dbReference>